<dbReference type="RefSeq" id="WP_073036416.1">
    <property type="nucleotide sequence ID" value="NZ_BMLR01000013.1"/>
</dbReference>
<evidence type="ECO:0000313" key="2">
    <source>
        <dbReference type="Proteomes" id="UP000183974"/>
    </source>
</evidence>
<dbReference type="OrthoDB" id="7870663at2"/>
<name>A0A1M7HL28_9RHOB</name>
<sequence length="155" mass="16501">MAVSKEFTYHATDTNASQFLGHCRSSEYSLTVADRIGIERFLRFAANSHVVYSPILIGLLQHKLRNSRPAPDPAPASLVTSGREVTYMISGAGAVKGVLSLGLVCRAGELPVHTLLGATLLGMKPLQKSALLNEDGDIGTVVVLNVATPHTPEHT</sequence>
<gene>
    <name evidence="1" type="ORF">SAMN05444398_1139</name>
</gene>
<dbReference type="AlphaFoldDB" id="A0A1M7HL28"/>
<organism evidence="1 2">
    <name type="scientific">Roseovarius pacificus</name>
    <dbReference type="NCBI Taxonomy" id="337701"/>
    <lineage>
        <taxon>Bacteria</taxon>
        <taxon>Pseudomonadati</taxon>
        <taxon>Pseudomonadota</taxon>
        <taxon>Alphaproteobacteria</taxon>
        <taxon>Rhodobacterales</taxon>
        <taxon>Roseobacteraceae</taxon>
        <taxon>Roseovarius</taxon>
    </lineage>
</organism>
<dbReference type="Proteomes" id="UP000183974">
    <property type="component" value="Unassembled WGS sequence"/>
</dbReference>
<evidence type="ECO:0000313" key="1">
    <source>
        <dbReference type="EMBL" id="SHM29139.1"/>
    </source>
</evidence>
<dbReference type="STRING" id="337701.SAMN05444398_1139"/>
<dbReference type="EMBL" id="FRBR01000013">
    <property type="protein sequence ID" value="SHM29139.1"/>
    <property type="molecule type" value="Genomic_DNA"/>
</dbReference>
<protein>
    <submittedName>
        <fullName evidence="1">Uncharacterized protein</fullName>
    </submittedName>
</protein>
<proteinExistence type="predicted"/>
<reference evidence="1 2" key="1">
    <citation type="submission" date="2016-11" db="EMBL/GenBank/DDBJ databases">
        <authorList>
            <person name="Jaros S."/>
            <person name="Januszkiewicz K."/>
            <person name="Wedrychowicz H."/>
        </authorList>
    </citation>
    <scope>NUCLEOTIDE SEQUENCE [LARGE SCALE GENOMIC DNA]</scope>
    <source>
        <strain evidence="1 2">DSM 29589</strain>
    </source>
</reference>
<keyword evidence="2" id="KW-1185">Reference proteome</keyword>
<accession>A0A1M7HL28</accession>